<evidence type="ECO:0000313" key="7">
    <source>
        <dbReference type="Proteomes" id="UP000078507"/>
    </source>
</evidence>
<dbReference type="EMBL" id="LNQB01000046">
    <property type="protein sequence ID" value="OAP50071.1"/>
    <property type="molecule type" value="Genomic_DNA"/>
</dbReference>
<accession>A0A178YS16</accession>
<dbReference type="InterPro" id="IPR041920">
    <property type="entry name" value="ROS/MUCR_sf"/>
</dbReference>
<keyword evidence="2" id="KW-0805">Transcription regulation</keyword>
<evidence type="ECO:0000256" key="2">
    <source>
        <dbReference type="ARBA" id="ARBA00023015"/>
    </source>
</evidence>
<dbReference type="GO" id="GO:0006355">
    <property type="term" value="P:regulation of DNA-templated transcription"/>
    <property type="evidence" value="ECO:0007669"/>
    <property type="project" value="InterPro"/>
</dbReference>
<dbReference type="STRING" id="36856.ATB98_12255"/>
<dbReference type="OrthoDB" id="9809693at2"/>
<feature type="compositionally biased region" description="Basic residues" evidence="5">
    <location>
        <begin position="154"/>
        <end position="163"/>
    </location>
</feature>
<sequence>MTEPRSDADERTLELTGRIVAAYLSRNAVAIDELPSLIQQTHTALNETSSSFQANEAPVIEEQRPAVPVKKSVTEEFIICLEDGKRLKLLRRHLMAKFGLTPEQYREKWKLPADYPMTAPAYARQRAEIALGSGLGKRPAPSTPAAAEAALPQPRKKIGPKFR</sequence>
<organism evidence="6 7">
    <name type="scientific">Sinorhizobium saheli</name>
    <dbReference type="NCBI Taxonomy" id="36856"/>
    <lineage>
        <taxon>Bacteria</taxon>
        <taxon>Pseudomonadati</taxon>
        <taxon>Pseudomonadota</taxon>
        <taxon>Alphaproteobacteria</taxon>
        <taxon>Hyphomicrobiales</taxon>
        <taxon>Rhizobiaceae</taxon>
        <taxon>Sinorhizobium/Ensifer group</taxon>
        <taxon>Sinorhizobium</taxon>
    </lineage>
</organism>
<keyword evidence="7" id="KW-1185">Reference proteome</keyword>
<gene>
    <name evidence="6" type="ORF">ATB98_12255</name>
</gene>
<keyword evidence="4" id="KW-0804">Transcription</keyword>
<dbReference type="RefSeq" id="WP_066868476.1">
    <property type="nucleotide sequence ID" value="NZ_LNQB01000046.1"/>
</dbReference>
<comment type="similarity">
    <text evidence="1">Belongs to the ros/MucR family.</text>
</comment>
<feature type="compositionally biased region" description="Low complexity" evidence="5">
    <location>
        <begin position="139"/>
        <end position="153"/>
    </location>
</feature>
<dbReference type="GO" id="GO:0008270">
    <property type="term" value="F:zinc ion binding"/>
    <property type="evidence" value="ECO:0007669"/>
    <property type="project" value="InterPro"/>
</dbReference>
<reference evidence="6 7" key="1">
    <citation type="submission" date="2015-11" db="EMBL/GenBank/DDBJ databases">
        <title>Ensifer anhuiense sp. nov., an effective nitrogen fixation bacterium with Glycine soja.</title>
        <authorList>
            <person name="Yan H."/>
            <person name="Chen W."/>
        </authorList>
    </citation>
    <scope>NUCLEOTIDE SEQUENCE [LARGE SCALE GENOMIC DNA]</scope>
    <source>
        <strain evidence="6 7">LMG 7837</strain>
    </source>
</reference>
<evidence type="ECO:0000256" key="4">
    <source>
        <dbReference type="ARBA" id="ARBA00023163"/>
    </source>
</evidence>
<comment type="caution">
    <text evidence="6">The sequence shown here is derived from an EMBL/GenBank/DDBJ whole genome shotgun (WGS) entry which is preliminary data.</text>
</comment>
<dbReference type="Proteomes" id="UP000078507">
    <property type="component" value="Unassembled WGS sequence"/>
</dbReference>
<evidence type="ECO:0000256" key="5">
    <source>
        <dbReference type="SAM" id="MobiDB-lite"/>
    </source>
</evidence>
<evidence type="ECO:0000313" key="6">
    <source>
        <dbReference type="EMBL" id="OAP50071.1"/>
    </source>
</evidence>
<proteinExistence type="inferred from homology"/>
<dbReference type="GO" id="GO:0003677">
    <property type="term" value="F:DNA binding"/>
    <property type="evidence" value="ECO:0007669"/>
    <property type="project" value="UniProtKB-KW"/>
</dbReference>
<name>A0A178YS16_SINSA</name>
<dbReference type="InterPro" id="IPR008807">
    <property type="entry name" value="ROS_MUCR"/>
</dbReference>
<dbReference type="AlphaFoldDB" id="A0A178YS16"/>
<dbReference type="Gene3D" id="1.10.10.1550">
    <property type="entry name" value="ROS/MUCR transcriptional regulator protein"/>
    <property type="match status" value="1"/>
</dbReference>
<evidence type="ECO:0000256" key="1">
    <source>
        <dbReference type="ARBA" id="ARBA00007031"/>
    </source>
</evidence>
<feature type="region of interest" description="Disordered" evidence="5">
    <location>
        <begin position="133"/>
        <end position="163"/>
    </location>
</feature>
<keyword evidence="3" id="KW-0238">DNA-binding</keyword>
<protein>
    <submittedName>
        <fullName evidence="6">MucR family transcriptional regulator</fullName>
    </submittedName>
</protein>
<dbReference type="Pfam" id="PF05443">
    <property type="entry name" value="ROS_MUCR"/>
    <property type="match status" value="1"/>
</dbReference>
<evidence type="ECO:0000256" key="3">
    <source>
        <dbReference type="ARBA" id="ARBA00023125"/>
    </source>
</evidence>